<gene>
    <name evidence="2" type="ORF">M6D89_02390</name>
</gene>
<dbReference type="AlphaFoldDB" id="A0A9X2HTB0"/>
<protein>
    <submittedName>
        <fullName evidence="2">ATP-binding protein</fullName>
    </submittedName>
</protein>
<dbReference type="InterPro" id="IPR036890">
    <property type="entry name" value="HATPase_C_sf"/>
</dbReference>
<reference evidence="2" key="1">
    <citation type="submission" date="2022-05" db="EMBL/GenBank/DDBJ databases">
        <authorList>
            <person name="Sun H.-N."/>
        </authorList>
    </citation>
    <scope>NUCLEOTIDE SEQUENCE</scope>
    <source>
        <strain evidence="2">HB14</strain>
    </source>
</reference>
<comment type="caution">
    <text evidence="2">The sequence shown here is derived from an EMBL/GenBank/DDBJ whole genome shotgun (WGS) entry which is preliminary data.</text>
</comment>
<evidence type="ECO:0000259" key="1">
    <source>
        <dbReference type="Pfam" id="PF13581"/>
    </source>
</evidence>
<keyword evidence="2" id="KW-0067">ATP-binding</keyword>
<dbReference type="Pfam" id="PF13581">
    <property type="entry name" value="HATPase_c_2"/>
    <property type="match status" value="1"/>
</dbReference>
<feature type="domain" description="Histidine kinase/HSP90-like ATPase" evidence="1">
    <location>
        <begin position="6"/>
        <end position="110"/>
    </location>
</feature>
<organism evidence="2 3">
    <name type="scientific">Gilvimarinus xylanilyticus</name>
    <dbReference type="NCBI Taxonomy" id="2944139"/>
    <lineage>
        <taxon>Bacteria</taxon>
        <taxon>Pseudomonadati</taxon>
        <taxon>Pseudomonadota</taxon>
        <taxon>Gammaproteobacteria</taxon>
        <taxon>Cellvibrionales</taxon>
        <taxon>Cellvibrionaceae</taxon>
        <taxon>Gilvimarinus</taxon>
    </lineage>
</organism>
<proteinExistence type="predicted"/>
<keyword evidence="2" id="KW-0547">Nucleotide-binding</keyword>
<dbReference type="RefSeq" id="WP_253966433.1">
    <property type="nucleotide sequence ID" value="NZ_JAMFTH010000001.1"/>
</dbReference>
<dbReference type="GO" id="GO:0005524">
    <property type="term" value="F:ATP binding"/>
    <property type="evidence" value="ECO:0007669"/>
    <property type="project" value="UniProtKB-KW"/>
</dbReference>
<name>A0A9X2HTB0_9GAMM</name>
<keyword evidence="3" id="KW-1185">Reference proteome</keyword>
<evidence type="ECO:0000313" key="2">
    <source>
        <dbReference type="EMBL" id="MCP8898143.1"/>
    </source>
</evidence>
<dbReference type="CDD" id="cd16936">
    <property type="entry name" value="HATPase_RsbW-like"/>
    <property type="match status" value="1"/>
</dbReference>
<sequence>MRVQLFLHNHGLPDTIQSDIMVIIDELLSNLLKYGGGHFLDVRLECRHKLLVLLCLDDGAAFNPLASKRPDLDLPMEEREIGGLGIELVMGLTETQHYWRENGYNHIELTLPLPQ</sequence>
<dbReference type="SUPFAM" id="SSF55874">
    <property type="entry name" value="ATPase domain of HSP90 chaperone/DNA topoisomerase II/histidine kinase"/>
    <property type="match status" value="1"/>
</dbReference>
<dbReference type="Gene3D" id="3.30.565.10">
    <property type="entry name" value="Histidine kinase-like ATPase, C-terminal domain"/>
    <property type="match status" value="1"/>
</dbReference>
<dbReference type="InterPro" id="IPR003594">
    <property type="entry name" value="HATPase_dom"/>
</dbReference>
<dbReference type="EMBL" id="JAMFTH010000001">
    <property type="protein sequence ID" value="MCP8898143.1"/>
    <property type="molecule type" value="Genomic_DNA"/>
</dbReference>
<accession>A0A9X2HTB0</accession>
<dbReference type="Proteomes" id="UP001139319">
    <property type="component" value="Unassembled WGS sequence"/>
</dbReference>
<reference evidence="2" key="2">
    <citation type="submission" date="2023-01" db="EMBL/GenBank/DDBJ databases">
        <title>Gilvimarinus xylanilyticus HB14 isolated from Caulerpa lentillifera aquaculture base in Hainan, China.</title>
        <authorList>
            <person name="Zhang Y.-J."/>
        </authorList>
    </citation>
    <scope>NUCLEOTIDE SEQUENCE</scope>
    <source>
        <strain evidence="2">HB14</strain>
    </source>
</reference>
<evidence type="ECO:0000313" key="3">
    <source>
        <dbReference type="Proteomes" id="UP001139319"/>
    </source>
</evidence>